<feature type="compositionally biased region" description="Low complexity" evidence="1">
    <location>
        <begin position="1"/>
        <end position="25"/>
    </location>
</feature>
<evidence type="ECO:0000256" key="1">
    <source>
        <dbReference type="SAM" id="MobiDB-lite"/>
    </source>
</evidence>
<dbReference type="AlphaFoldDB" id="A0A0A9F684"/>
<proteinExistence type="predicted"/>
<reference evidence="2" key="2">
    <citation type="journal article" date="2015" name="Data Brief">
        <title>Shoot transcriptome of the giant reed, Arundo donax.</title>
        <authorList>
            <person name="Barrero R.A."/>
            <person name="Guerrero F.D."/>
            <person name="Moolhuijzen P."/>
            <person name="Goolsby J.A."/>
            <person name="Tidwell J."/>
            <person name="Bellgard S.E."/>
            <person name="Bellgard M.I."/>
        </authorList>
    </citation>
    <scope>NUCLEOTIDE SEQUENCE</scope>
    <source>
        <tissue evidence="2">Shoot tissue taken approximately 20 cm above the soil surface</tissue>
    </source>
</reference>
<evidence type="ECO:0000313" key="2">
    <source>
        <dbReference type="EMBL" id="JAE05611.1"/>
    </source>
</evidence>
<protein>
    <submittedName>
        <fullName evidence="2">Uncharacterized protein</fullName>
    </submittedName>
</protein>
<accession>A0A0A9F684</accession>
<reference evidence="2" key="1">
    <citation type="submission" date="2014-09" db="EMBL/GenBank/DDBJ databases">
        <authorList>
            <person name="Magalhaes I.L.F."/>
            <person name="Oliveira U."/>
            <person name="Santos F.R."/>
            <person name="Vidigal T.H.D.A."/>
            <person name="Brescovit A.D."/>
            <person name="Santos A.J."/>
        </authorList>
    </citation>
    <scope>NUCLEOTIDE SEQUENCE</scope>
    <source>
        <tissue evidence="2">Shoot tissue taken approximately 20 cm above the soil surface</tissue>
    </source>
</reference>
<dbReference type="EMBL" id="GBRH01192285">
    <property type="protein sequence ID" value="JAE05611.1"/>
    <property type="molecule type" value="Transcribed_RNA"/>
</dbReference>
<name>A0A0A9F684_ARUDO</name>
<feature type="region of interest" description="Disordered" evidence="1">
    <location>
        <begin position="1"/>
        <end position="58"/>
    </location>
</feature>
<sequence length="58" mass="6256">MPTTPRGPVAAATTRTAAPAAGRARSSGCPRTRPPSLRRASRSTTHSTPSRRRRWRSS</sequence>
<organism evidence="2">
    <name type="scientific">Arundo donax</name>
    <name type="common">Giant reed</name>
    <name type="synonym">Donax arundinaceus</name>
    <dbReference type="NCBI Taxonomy" id="35708"/>
    <lineage>
        <taxon>Eukaryota</taxon>
        <taxon>Viridiplantae</taxon>
        <taxon>Streptophyta</taxon>
        <taxon>Embryophyta</taxon>
        <taxon>Tracheophyta</taxon>
        <taxon>Spermatophyta</taxon>
        <taxon>Magnoliopsida</taxon>
        <taxon>Liliopsida</taxon>
        <taxon>Poales</taxon>
        <taxon>Poaceae</taxon>
        <taxon>PACMAD clade</taxon>
        <taxon>Arundinoideae</taxon>
        <taxon>Arundineae</taxon>
        <taxon>Arundo</taxon>
    </lineage>
</organism>
<feature type="compositionally biased region" description="Basic residues" evidence="1">
    <location>
        <begin position="49"/>
        <end position="58"/>
    </location>
</feature>